<dbReference type="Pfam" id="PF00400">
    <property type="entry name" value="WD40"/>
    <property type="match status" value="3"/>
</dbReference>
<keyword evidence="9" id="KW-1185">Reference proteome</keyword>
<proteinExistence type="inferred from homology"/>
<dbReference type="Gene3D" id="2.130.10.10">
    <property type="entry name" value="YVTN repeat-like/Quinoprotein amine dehydrogenase"/>
    <property type="match status" value="2"/>
</dbReference>
<evidence type="ECO:0000256" key="7">
    <source>
        <dbReference type="SAM" id="MobiDB-lite"/>
    </source>
</evidence>
<evidence type="ECO:0000256" key="6">
    <source>
        <dbReference type="PROSITE-ProRule" id="PRU00221"/>
    </source>
</evidence>
<dbReference type="Proteomes" id="UP001172673">
    <property type="component" value="Unassembled WGS sequence"/>
</dbReference>
<accession>A0AA39CDP0</accession>
<evidence type="ECO:0000256" key="2">
    <source>
        <dbReference type="ARBA" id="ARBA00022574"/>
    </source>
</evidence>
<reference evidence="8" key="1">
    <citation type="submission" date="2022-10" db="EMBL/GenBank/DDBJ databases">
        <title>Culturing micro-colonial fungi from biological soil crusts in the Mojave desert and describing Neophaeococcomyces mojavensis, and introducing the new genera and species Taxawa tesnikishii.</title>
        <authorList>
            <person name="Kurbessoian T."/>
            <person name="Stajich J.E."/>
        </authorList>
    </citation>
    <scope>NUCLEOTIDE SEQUENCE</scope>
    <source>
        <strain evidence="8">TK_41</strain>
    </source>
</reference>
<evidence type="ECO:0000256" key="5">
    <source>
        <dbReference type="ARBA" id="ARBA00038344"/>
    </source>
</evidence>
<feature type="compositionally biased region" description="Low complexity" evidence="7">
    <location>
        <begin position="137"/>
        <end position="148"/>
    </location>
</feature>
<evidence type="ECO:0000256" key="1">
    <source>
        <dbReference type="ARBA" id="ARBA00004906"/>
    </source>
</evidence>
<comment type="pathway">
    <text evidence="1">Protein modification; protein ubiquitination.</text>
</comment>
<protein>
    <recommendedName>
        <fullName evidence="10">WD domain protein</fullName>
    </recommendedName>
</protein>
<feature type="compositionally biased region" description="Polar residues" evidence="7">
    <location>
        <begin position="149"/>
        <end position="163"/>
    </location>
</feature>
<evidence type="ECO:0000313" key="8">
    <source>
        <dbReference type="EMBL" id="KAJ9604476.1"/>
    </source>
</evidence>
<dbReference type="PROSITE" id="PS00678">
    <property type="entry name" value="WD_REPEATS_1"/>
    <property type="match status" value="1"/>
</dbReference>
<gene>
    <name evidence="8" type="ORF">H2200_011312</name>
</gene>
<feature type="repeat" description="WD" evidence="6">
    <location>
        <begin position="671"/>
        <end position="702"/>
    </location>
</feature>
<keyword evidence="2 6" id="KW-0853">WD repeat</keyword>
<dbReference type="GO" id="GO:0043161">
    <property type="term" value="P:proteasome-mediated ubiquitin-dependent protein catabolic process"/>
    <property type="evidence" value="ECO:0007669"/>
    <property type="project" value="TreeGrafter"/>
</dbReference>
<feature type="compositionally biased region" description="Low complexity" evidence="7">
    <location>
        <begin position="621"/>
        <end position="632"/>
    </location>
</feature>
<dbReference type="InterPro" id="IPR051865">
    <property type="entry name" value="WD-repeat_CDT2_adapter"/>
</dbReference>
<dbReference type="PANTHER" id="PTHR22852">
    <property type="entry name" value="LETHAL 2 DENTICLELESS PROTEIN RETINOIC ACID-REGULATED NUCLEAR MATRIX-ASSOCIATED PROTEIN"/>
    <property type="match status" value="1"/>
</dbReference>
<comment type="similarity">
    <text evidence="5">Belongs to the WD repeat cdt2 family.</text>
</comment>
<dbReference type="GO" id="GO:0005634">
    <property type="term" value="C:nucleus"/>
    <property type="evidence" value="ECO:0007669"/>
    <property type="project" value="TreeGrafter"/>
</dbReference>
<dbReference type="PANTHER" id="PTHR22852:SF0">
    <property type="entry name" value="DENTICLELESS PROTEIN HOMOLOG"/>
    <property type="match status" value="1"/>
</dbReference>
<dbReference type="InterPro" id="IPR036322">
    <property type="entry name" value="WD40_repeat_dom_sf"/>
</dbReference>
<feature type="region of interest" description="Disordered" evidence="7">
    <location>
        <begin position="1"/>
        <end position="199"/>
    </location>
</feature>
<dbReference type="InterPro" id="IPR001680">
    <property type="entry name" value="WD40_rpt"/>
</dbReference>
<feature type="region of interest" description="Disordered" evidence="7">
    <location>
        <begin position="616"/>
        <end position="648"/>
    </location>
</feature>
<dbReference type="PROSITE" id="PS50082">
    <property type="entry name" value="WD_REPEATS_2"/>
    <property type="match status" value="3"/>
</dbReference>
<evidence type="ECO:0000313" key="9">
    <source>
        <dbReference type="Proteomes" id="UP001172673"/>
    </source>
</evidence>
<evidence type="ECO:0008006" key="10">
    <source>
        <dbReference type="Google" id="ProtNLM"/>
    </source>
</evidence>
<dbReference type="PROSITE" id="PS50294">
    <property type="entry name" value="WD_REPEATS_REGION"/>
    <property type="match status" value="2"/>
</dbReference>
<dbReference type="EMBL" id="JAPDRK010000019">
    <property type="protein sequence ID" value="KAJ9604476.1"/>
    <property type="molecule type" value="Genomic_DNA"/>
</dbReference>
<comment type="caution">
    <text evidence="8">The sequence shown here is derived from an EMBL/GenBank/DDBJ whole genome shotgun (WGS) entry which is preliminary data.</text>
</comment>
<dbReference type="SUPFAM" id="SSF50978">
    <property type="entry name" value="WD40 repeat-like"/>
    <property type="match status" value="1"/>
</dbReference>
<feature type="compositionally biased region" description="Basic residues" evidence="7">
    <location>
        <begin position="93"/>
        <end position="102"/>
    </location>
</feature>
<feature type="compositionally biased region" description="Acidic residues" evidence="7">
    <location>
        <begin position="178"/>
        <end position="193"/>
    </location>
</feature>
<dbReference type="InterPro" id="IPR019775">
    <property type="entry name" value="WD40_repeat_CS"/>
</dbReference>
<dbReference type="GO" id="GO:0030674">
    <property type="term" value="F:protein-macromolecule adaptor activity"/>
    <property type="evidence" value="ECO:0007669"/>
    <property type="project" value="TreeGrafter"/>
</dbReference>
<organism evidence="8 9">
    <name type="scientific">Cladophialophora chaetospira</name>
    <dbReference type="NCBI Taxonomy" id="386627"/>
    <lineage>
        <taxon>Eukaryota</taxon>
        <taxon>Fungi</taxon>
        <taxon>Dikarya</taxon>
        <taxon>Ascomycota</taxon>
        <taxon>Pezizomycotina</taxon>
        <taxon>Eurotiomycetes</taxon>
        <taxon>Chaetothyriomycetidae</taxon>
        <taxon>Chaetothyriales</taxon>
        <taxon>Herpotrichiellaceae</taxon>
        <taxon>Cladophialophora</taxon>
    </lineage>
</organism>
<evidence type="ECO:0000256" key="3">
    <source>
        <dbReference type="ARBA" id="ARBA00022737"/>
    </source>
</evidence>
<keyword evidence="4" id="KW-0833">Ubl conjugation pathway</keyword>
<evidence type="ECO:0000256" key="4">
    <source>
        <dbReference type="ARBA" id="ARBA00022786"/>
    </source>
</evidence>
<dbReference type="SMART" id="SM00320">
    <property type="entry name" value="WD40"/>
    <property type="match status" value="5"/>
</dbReference>
<feature type="compositionally biased region" description="Polar residues" evidence="7">
    <location>
        <begin position="106"/>
        <end position="126"/>
    </location>
</feature>
<sequence>MGNSPSAIKPDYSHLFQPETTDMDEPPYTPSRSARKGIRMASGPELSPFEYANSSPPEYKSPRRSSRVKKNPSITPNRFNKFFHPRLQDTKNKSVRTSRKALQKLSAASLNSRLKSSQVAPTSSQPDGPPTKKRRLSFSSIPSLPSSPVTKLTGSQNSVQAGTDDQALENPREAYLESGDEEEKEHPDSEEEVLSSRPRVTRYQSISTAASHLSRQLGKRGGIFQQANDSSLWQHETANFYTLPGDVLSSHTHNYRQRALPFCAIGFNQQESVAIGNEDGQVEIYRAWPRMDNYNDSLKFECRLLPHDNAIMDMEFSPDDHYLATASGDQTCRIIDMNTRTGTNTLVGHVGSIKNVRWQPGSGNKILATCSRDGSVCLWDLRCAQTALGSNKVKPLTRAPHFLNNSREVAASTEIFGAHTPWDKVKLVNGKRQTAPLSSKADFAVTACTFISDTRPHLLATASEHNAIIKIWDMRASYKQRSGRPTPVAATAEPRSHEVSRPFGVTSMVMNTDGSRLYSLCRDNTIYAYSTAHLILGGALEMSTNSTKAFKPSRGAGTGRAPLYGFRHEKLRLGSFYDKLSIRLRTEENTEVLAAGTGEDCAVLFPTDDRYLSRATRTPFSTAEAPRTSTRAPRPPLVQRASSSNMSSSFTALQTTDPEETPIYHHGTPLLNAHKKEVTCCAWVAGNGQLVTVADDYTARCWYEDDPAMARGLRMKTERDAGRSRSGWAGACKGFDDDE</sequence>
<feature type="repeat" description="WD" evidence="6">
    <location>
        <begin position="346"/>
        <end position="382"/>
    </location>
</feature>
<name>A0AA39CDP0_9EURO</name>
<feature type="repeat" description="WD" evidence="6">
    <location>
        <begin position="304"/>
        <end position="345"/>
    </location>
</feature>
<dbReference type="InterPro" id="IPR015943">
    <property type="entry name" value="WD40/YVTN_repeat-like_dom_sf"/>
</dbReference>
<keyword evidence="3" id="KW-0677">Repeat</keyword>
<dbReference type="AlphaFoldDB" id="A0AA39CDP0"/>